<dbReference type="EMBL" id="CP022657">
    <property type="protein sequence ID" value="ASS75302.1"/>
    <property type="molecule type" value="Genomic_DNA"/>
</dbReference>
<evidence type="ECO:0000313" key="2">
    <source>
        <dbReference type="Proteomes" id="UP000214688"/>
    </source>
</evidence>
<reference evidence="1 2" key="1">
    <citation type="journal article" date="2015" name="Int. J. Syst. Evol. Microbiol.">
        <title>Tumebacillus algifaecis sp. nov., isolated from decomposing algal scum.</title>
        <authorList>
            <person name="Wu Y.F."/>
            <person name="Zhang B."/>
            <person name="Xing P."/>
            <person name="Wu Q.L."/>
            <person name="Liu S.J."/>
        </authorList>
    </citation>
    <scope>NUCLEOTIDE SEQUENCE [LARGE SCALE GENOMIC DNA]</scope>
    <source>
        <strain evidence="1 2">THMBR28</strain>
    </source>
</reference>
<dbReference type="InterPro" id="IPR015421">
    <property type="entry name" value="PyrdxlP-dep_Trfase_major"/>
</dbReference>
<dbReference type="OrthoDB" id="9764766at2"/>
<protein>
    <recommendedName>
        <fullName evidence="3">Aluminum resistance family protein</fullName>
    </recommendedName>
</protein>
<name>A0A223D116_9BACL</name>
<dbReference type="PANTHER" id="PTHR46658:SF1">
    <property type="entry name" value="CYS OR MET METABOLISM PYRIDOXAL-PHOSPHATE-DEPENDENT ENZYME"/>
    <property type="match status" value="1"/>
</dbReference>
<dbReference type="Proteomes" id="UP000214688">
    <property type="component" value="Chromosome"/>
</dbReference>
<evidence type="ECO:0000313" key="1">
    <source>
        <dbReference type="EMBL" id="ASS75302.1"/>
    </source>
</evidence>
<sequence length="430" mass="46446">MFHRWERRILSLLQLLQNPTWVQLTAKIEQKLAAQFRLIDETVVYNQAKLLQAFQEEQVSDFHFASSTGYGHNDAGRETLERVYAKAFGAESALVRPHIVSGTHAIALALYGVLRPGDELLYITGKPYDTLEEVIGVRGEDGEGSLKEFGVSFDSVPLLDGKVDFDLVANKIKSNTKMIGIQRSAGYSWRSSFSVEQIGEMVRFVKKIKPDVIVFVDNCYGEFTERQEPTEVGVDLIVGSLIKNPGGGLAHSGGYVAGRADLVHRAACRLTAPGIGAEQGAMLGTNRTLFQGFFLAPNVVGEALKGAVFAAGLFEELGLITHPASTAPRTDIIQAVQLGSRERLISFCQSIQAAAPVDSHVQPVPWAMPGYADEVIMAAGAFIQGSSIELSADGPIREPFIGYLQGGLTYAHAKVAVLSAVAGLKEKGLL</sequence>
<dbReference type="Gene3D" id="3.90.1150.60">
    <property type="entry name" value="Methioning gamme-lyase, C-terminal domain"/>
    <property type="match status" value="1"/>
</dbReference>
<organism evidence="1 2">
    <name type="scientific">Tumebacillus algifaecis</name>
    <dbReference type="NCBI Taxonomy" id="1214604"/>
    <lineage>
        <taxon>Bacteria</taxon>
        <taxon>Bacillati</taxon>
        <taxon>Bacillota</taxon>
        <taxon>Bacilli</taxon>
        <taxon>Bacillales</taxon>
        <taxon>Alicyclobacillaceae</taxon>
        <taxon>Tumebacillus</taxon>
    </lineage>
</organism>
<dbReference type="AlphaFoldDB" id="A0A223D116"/>
<dbReference type="Gene3D" id="3.40.640.10">
    <property type="entry name" value="Type I PLP-dependent aspartate aminotransferase-like (Major domain)"/>
    <property type="match status" value="1"/>
</dbReference>
<dbReference type="KEGG" id="tab:CIG75_10080"/>
<dbReference type="InterPro" id="IPR015424">
    <property type="entry name" value="PyrdxlP-dep_Trfase"/>
</dbReference>
<dbReference type="Pfam" id="PF06838">
    <property type="entry name" value="Met_gamma_lyase"/>
    <property type="match status" value="1"/>
</dbReference>
<dbReference type="InterPro" id="IPR009651">
    <property type="entry name" value="Met_g_lyase_put"/>
</dbReference>
<accession>A0A223D116</accession>
<keyword evidence="2" id="KW-1185">Reference proteome</keyword>
<dbReference type="PANTHER" id="PTHR46658">
    <property type="entry name" value="CYS OR MET METABOLISM PYRIDOXAL-PHOSPHATE-DEPENDENT ENZYME"/>
    <property type="match status" value="1"/>
</dbReference>
<evidence type="ECO:0008006" key="3">
    <source>
        <dbReference type="Google" id="ProtNLM"/>
    </source>
</evidence>
<dbReference type="SUPFAM" id="SSF53383">
    <property type="entry name" value="PLP-dependent transferases"/>
    <property type="match status" value="1"/>
</dbReference>
<gene>
    <name evidence="1" type="ORF">CIG75_10080</name>
</gene>
<proteinExistence type="predicted"/>